<protein>
    <submittedName>
        <fullName evidence="2">Uncharacterized protein</fullName>
    </submittedName>
</protein>
<dbReference type="Proteomes" id="UP001190700">
    <property type="component" value="Unassembled WGS sequence"/>
</dbReference>
<keyword evidence="1" id="KW-1133">Transmembrane helix</keyword>
<name>A0AAE0BS90_9CHLO</name>
<reference evidence="2 3" key="1">
    <citation type="journal article" date="2015" name="Genome Biol. Evol.">
        <title>Comparative Genomics of a Bacterivorous Green Alga Reveals Evolutionary Causalities and Consequences of Phago-Mixotrophic Mode of Nutrition.</title>
        <authorList>
            <person name="Burns J.A."/>
            <person name="Paasch A."/>
            <person name="Narechania A."/>
            <person name="Kim E."/>
        </authorList>
    </citation>
    <scope>NUCLEOTIDE SEQUENCE [LARGE SCALE GENOMIC DNA]</scope>
    <source>
        <strain evidence="2 3">PLY_AMNH</strain>
    </source>
</reference>
<dbReference type="EMBL" id="LGRX02033298">
    <property type="protein sequence ID" value="KAK3241826.1"/>
    <property type="molecule type" value="Genomic_DNA"/>
</dbReference>
<feature type="transmembrane region" description="Helical" evidence="1">
    <location>
        <begin position="464"/>
        <end position="486"/>
    </location>
</feature>
<keyword evidence="1" id="KW-0812">Transmembrane</keyword>
<accession>A0AAE0BS90</accession>
<comment type="caution">
    <text evidence="2">The sequence shown here is derived from an EMBL/GenBank/DDBJ whole genome shotgun (WGS) entry which is preliminary data.</text>
</comment>
<evidence type="ECO:0000256" key="1">
    <source>
        <dbReference type="SAM" id="Phobius"/>
    </source>
</evidence>
<keyword evidence="3" id="KW-1185">Reference proteome</keyword>
<evidence type="ECO:0000313" key="2">
    <source>
        <dbReference type="EMBL" id="KAK3241826.1"/>
    </source>
</evidence>
<keyword evidence="1" id="KW-0472">Membrane</keyword>
<evidence type="ECO:0000313" key="3">
    <source>
        <dbReference type="Proteomes" id="UP001190700"/>
    </source>
</evidence>
<dbReference type="AlphaFoldDB" id="A0AAE0BS90"/>
<proteinExistence type="predicted"/>
<organism evidence="2 3">
    <name type="scientific">Cymbomonas tetramitiformis</name>
    <dbReference type="NCBI Taxonomy" id="36881"/>
    <lineage>
        <taxon>Eukaryota</taxon>
        <taxon>Viridiplantae</taxon>
        <taxon>Chlorophyta</taxon>
        <taxon>Pyramimonadophyceae</taxon>
        <taxon>Pyramimonadales</taxon>
        <taxon>Pyramimonadaceae</taxon>
        <taxon>Cymbomonas</taxon>
    </lineage>
</organism>
<sequence length="499" mass="56263">MLREEHLRKDKEELEELRRRFEDGGDGRVSGKVQLPVTEVCIQLIGERGQWSIVSLCSWVGKDDHANWEAHAGTLSSSVLKQIEKFVKEKNGVLVVESELGDVETKHVFITSGDYPVLCALSGEPDLISKGVKSHTRNEVSHGALLRGRDAFDTLESLGIRFGPTFSEDLQELNGLEHIDPKANLQEALLGSNWVSKYLDIEGATYAAHKPDGSWRGHIVLPRNKIFGRESGYPKKMTPGGVESIATDEMHAHPNIGKKLATKMYRRAVDDDKAKATYTSENGRSVKYSKRKATFLEVCADLKINLSESDQGERSKDGYYLKLNGRFNYDPMNTFFIHHREILETLKLDEDTHEIWRAYCNAILQKNNLVQKRRMSDEDKIMCAKWATKAMLTARKAWTKADFTLYIDMMAYQLDQNPCEAAAAYWDDGHYNGPLDTDPMIRAWTPAEIKVGPKLDPCITSAGFLFDVTNALVMGFLLNVLVFAMFTGRAYRKNAADSQ</sequence>
<gene>
    <name evidence="2" type="ORF">CYMTET_48440</name>
</gene>